<dbReference type="RefSeq" id="WP_106595070.1">
    <property type="nucleotide sequence ID" value="NZ_PYAS01000004.1"/>
</dbReference>
<reference evidence="1 2" key="1">
    <citation type="submission" date="2018-03" db="EMBL/GenBank/DDBJ databases">
        <title>Genomic Encyclopedia of Archaeal and Bacterial Type Strains, Phase II (KMG-II): from individual species to whole genera.</title>
        <authorList>
            <person name="Goeker M."/>
        </authorList>
    </citation>
    <scope>NUCLEOTIDE SEQUENCE [LARGE SCALE GENOMIC DNA]</scope>
    <source>
        <strain evidence="1 2">DSM 29057</strain>
    </source>
</reference>
<protein>
    <submittedName>
        <fullName evidence="1">Uncharacterized protein DUF4202</fullName>
    </submittedName>
</protein>
<sequence length="194" mass="22685">MTKLDKAFELFDDYNKRSPERVVWENVEYPVEYFYALKLYEWVTKLAPEADESLLLASRCQHIGRWEIARKSYPDGRVGYLKWRSDLSKYHAGIATEILASVGYDEETISRVKQIVLKQRLKSDTDVQTMENALCLVFLQYQYDDLIAKMTEEKMIDILRKTWGKMTDPGHEAALSLQYSEVGRDLILKALKED</sequence>
<organism evidence="1 2">
    <name type="scientific">Dyadobacter jiangsuensis</name>
    <dbReference type="NCBI Taxonomy" id="1591085"/>
    <lineage>
        <taxon>Bacteria</taxon>
        <taxon>Pseudomonadati</taxon>
        <taxon>Bacteroidota</taxon>
        <taxon>Cytophagia</taxon>
        <taxon>Cytophagales</taxon>
        <taxon>Spirosomataceae</taxon>
        <taxon>Dyadobacter</taxon>
    </lineage>
</organism>
<dbReference type="PANTHER" id="PTHR41729">
    <property type="entry name" value="GLUTAMYL-TRNA SYNTHETASE"/>
    <property type="match status" value="1"/>
</dbReference>
<proteinExistence type="predicted"/>
<evidence type="ECO:0000313" key="1">
    <source>
        <dbReference type="EMBL" id="PSL30159.1"/>
    </source>
</evidence>
<evidence type="ECO:0000313" key="2">
    <source>
        <dbReference type="Proteomes" id="UP000241964"/>
    </source>
</evidence>
<dbReference type="Pfam" id="PF13875">
    <property type="entry name" value="DUF4202"/>
    <property type="match status" value="1"/>
</dbReference>
<gene>
    <name evidence="1" type="ORF">CLV60_104101</name>
</gene>
<keyword evidence="2" id="KW-1185">Reference proteome</keyword>
<dbReference type="EMBL" id="PYAS01000004">
    <property type="protein sequence ID" value="PSL30159.1"/>
    <property type="molecule type" value="Genomic_DNA"/>
</dbReference>
<dbReference type="AlphaFoldDB" id="A0A2P8G856"/>
<dbReference type="Proteomes" id="UP000241964">
    <property type="component" value="Unassembled WGS sequence"/>
</dbReference>
<dbReference type="OrthoDB" id="9799165at2"/>
<comment type="caution">
    <text evidence="1">The sequence shown here is derived from an EMBL/GenBank/DDBJ whole genome shotgun (WGS) entry which is preliminary data.</text>
</comment>
<dbReference type="InterPro" id="IPR025255">
    <property type="entry name" value="DUF4202"/>
</dbReference>
<accession>A0A2P8G856</accession>
<name>A0A2P8G856_9BACT</name>
<dbReference type="PANTHER" id="PTHR41729:SF1">
    <property type="entry name" value="GLUTAMYL-TRNA SYNTHETASE"/>
    <property type="match status" value="1"/>
</dbReference>